<accession>A0A410WZ31</accession>
<sequence>MRLNKTAFIFVWLIGAAILFYGIGKLELYLNAESIKSAYSIILLFSGIKIMLYMLTGVYSGTLFLTSQLTVHRALFLAVFILFFILSFYPLLIFAVPMPMTDSLILHYQEFAFIAGLCLFMSLYKFRGTSAVRPQPAGEPANANDRTAGFRD</sequence>
<dbReference type="EMBL" id="CP026520">
    <property type="protein sequence ID" value="QAV19593.1"/>
    <property type="molecule type" value="Genomic_DNA"/>
</dbReference>
<evidence type="ECO:0000313" key="4">
    <source>
        <dbReference type="EMBL" id="QAV19593.1"/>
    </source>
</evidence>
<evidence type="ECO:0000313" key="3">
    <source>
        <dbReference type="EMBL" id="MCY9596587.1"/>
    </source>
</evidence>
<evidence type="ECO:0000313" key="5">
    <source>
        <dbReference type="Proteomes" id="UP000288943"/>
    </source>
</evidence>
<feature type="region of interest" description="Disordered" evidence="1">
    <location>
        <begin position="132"/>
        <end position="152"/>
    </location>
</feature>
<reference evidence="4 5" key="1">
    <citation type="submission" date="2018-01" db="EMBL/GenBank/DDBJ databases">
        <title>The whole genome sequencing and assembly of Paenibacillus chitinolyticus KCCM 41400 strain.</title>
        <authorList>
            <person name="Kim J.-Y."/>
            <person name="Park M.-K."/>
            <person name="Lee Y.-J."/>
            <person name="Yi H."/>
            <person name="Bahn Y.-S."/>
            <person name="Kim J.F."/>
            <person name="Lee D.-W."/>
        </authorList>
    </citation>
    <scope>NUCLEOTIDE SEQUENCE [LARGE SCALE GENOMIC DNA]</scope>
    <source>
        <strain evidence="4 5">KCCM 41400</strain>
    </source>
</reference>
<name>A0A410WZ31_9BACL</name>
<keyword evidence="2" id="KW-0812">Transmembrane</keyword>
<evidence type="ECO:0000313" key="6">
    <source>
        <dbReference type="Proteomes" id="UP001527202"/>
    </source>
</evidence>
<dbReference type="EMBL" id="JAMDMJ010000013">
    <property type="protein sequence ID" value="MCY9596587.1"/>
    <property type="molecule type" value="Genomic_DNA"/>
</dbReference>
<dbReference type="GeneID" id="95376838"/>
<feature type="transmembrane region" description="Helical" evidence="2">
    <location>
        <begin position="104"/>
        <end position="124"/>
    </location>
</feature>
<evidence type="ECO:0000256" key="2">
    <source>
        <dbReference type="SAM" id="Phobius"/>
    </source>
</evidence>
<feature type="transmembrane region" description="Helical" evidence="2">
    <location>
        <begin position="38"/>
        <end position="62"/>
    </location>
</feature>
<gene>
    <name evidence="3" type="ORF">M5X16_12465</name>
    <name evidence="4" type="ORF">PC41400_18760</name>
</gene>
<dbReference type="RefSeq" id="WP_042226838.1">
    <property type="nucleotide sequence ID" value="NZ_CP026520.1"/>
</dbReference>
<feature type="transmembrane region" description="Helical" evidence="2">
    <location>
        <begin position="74"/>
        <end position="98"/>
    </location>
</feature>
<feature type="transmembrane region" description="Helical" evidence="2">
    <location>
        <begin position="7"/>
        <end position="26"/>
    </location>
</feature>
<keyword evidence="2" id="KW-1133">Transmembrane helix</keyword>
<protein>
    <submittedName>
        <fullName evidence="4">Uncharacterized protein</fullName>
    </submittedName>
</protein>
<dbReference type="Proteomes" id="UP000288943">
    <property type="component" value="Chromosome"/>
</dbReference>
<dbReference type="OrthoDB" id="2665347at2"/>
<keyword evidence="2" id="KW-0472">Membrane</keyword>
<proteinExistence type="predicted"/>
<dbReference type="Proteomes" id="UP001527202">
    <property type="component" value="Unassembled WGS sequence"/>
</dbReference>
<reference evidence="3 6" key="2">
    <citation type="submission" date="2022-05" db="EMBL/GenBank/DDBJ databases">
        <title>Genome Sequencing of Bee-Associated Microbes.</title>
        <authorList>
            <person name="Dunlap C."/>
        </authorList>
    </citation>
    <scope>NUCLEOTIDE SEQUENCE [LARGE SCALE GENOMIC DNA]</scope>
    <source>
        <strain evidence="3 6">NRRL B-23120</strain>
    </source>
</reference>
<dbReference type="AlphaFoldDB" id="A0A410WZ31"/>
<dbReference type="KEGG" id="pchi:PC41400_18760"/>
<keyword evidence="6" id="KW-1185">Reference proteome</keyword>
<evidence type="ECO:0000256" key="1">
    <source>
        <dbReference type="SAM" id="MobiDB-lite"/>
    </source>
</evidence>
<organism evidence="4 5">
    <name type="scientific">Paenibacillus chitinolyticus</name>
    <dbReference type="NCBI Taxonomy" id="79263"/>
    <lineage>
        <taxon>Bacteria</taxon>
        <taxon>Bacillati</taxon>
        <taxon>Bacillota</taxon>
        <taxon>Bacilli</taxon>
        <taxon>Bacillales</taxon>
        <taxon>Paenibacillaceae</taxon>
        <taxon>Paenibacillus</taxon>
    </lineage>
</organism>